<proteinExistence type="predicted"/>
<reference evidence="2" key="2">
    <citation type="submission" date="2023-01" db="EMBL/GenBank/DDBJ databases">
        <title>Draft genome sequence of Algimonas ampicilliniresistens strain NBRC 108219.</title>
        <authorList>
            <person name="Sun Q."/>
            <person name="Mori K."/>
        </authorList>
    </citation>
    <scope>NUCLEOTIDE SEQUENCE</scope>
    <source>
        <strain evidence="2">NBRC 108219</strain>
    </source>
</reference>
<name>A0ABQ5VB53_9PROT</name>
<accession>A0ABQ5VB53</accession>
<evidence type="ECO:0008006" key="4">
    <source>
        <dbReference type="Google" id="ProtNLM"/>
    </source>
</evidence>
<feature type="region of interest" description="Disordered" evidence="1">
    <location>
        <begin position="1"/>
        <end position="24"/>
    </location>
</feature>
<evidence type="ECO:0000256" key="1">
    <source>
        <dbReference type="SAM" id="MobiDB-lite"/>
    </source>
</evidence>
<gene>
    <name evidence="2" type="ORF">GCM10007853_20930</name>
</gene>
<evidence type="ECO:0000313" key="2">
    <source>
        <dbReference type="EMBL" id="GLQ24219.1"/>
    </source>
</evidence>
<dbReference type="Pfam" id="PF11994">
    <property type="entry name" value="DUF3489"/>
    <property type="match status" value="1"/>
</dbReference>
<dbReference type="EMBL" id="BSNK01000002">
    <property type="protein sequence ID" value="GLQ24219.1"/>
    <property type="molecule type" value="Genomic_DNA"/>
</dbReference>
<evidence type="ECO:0000313" key="3">
    <source>
        <dbReference type="Proteomes" id="UP001161391"/>
    </source>
</evidence>
<dbReference type="RefSeq" id="WP_284390415.1">
    <property type="nucleotide sequence ID" value="NZ_BSNK01000002.1"/>
</dbReference>
<feature type="compositionally biased region" description="Polar residues" evidence="1">
    <location>
        <begin position="1"/>
        <end position="16"/>
    </location>
</feature>
<keyword evidence="3" id="KW-1185">Reference proteome</keyword>
<dbReference type="Proteomes" id="UP001161391">
    <property type="component" value="Unassembled WGS sequence"/>
</dbReference>
<sequence length="89" mass="9774">MITQTLSKTPTDTSDITPPRDGTKQAKLVSLLSRKSGVTLAKASESLGWQKHTISAAMTGLRKRGYEIIRTERKTGDSVYMIQPDQHAS</sequence>
<protein>
    <recommendedName>
        <fullName evidence="4">DUF3489 domain-containing protein</fullName>
    </recommendedName>
</protein>
<comment type="caution">
    <text evidence="2">The sequence shown here is derived from an EMBL/GenBank/DDBJ whole genome shotgun (WGS) entry which is preliminary data.</text>
</comment>
<dbReference type="InterPro" id="IPR021880">
    <property type="entry name" value="DUF3489"/>
</dbReference>
<organism evidence="2 3">
    <name type="scientific">Algimonas ampicilliniresistens</name>
    <dbReference type="NCBI Taxonomy" id="1298735"/>
    <lineage>
        <taxon>Bacteria</taxon>
        <taxon>Pseudomonadati</taxon>
        <taxon>Pseudomonadota</taxon>
        <taxon>Alphaproteobacteria</taxon>
        <taxon>Maricaulales</taxon>
        <taxon>Robiginitomaculaceae</taxon>
        <taxon>Algimonas</taxon>
    </lineage>
</organism>
<reference evidence="2" key="1">
    <citation type="journal article" date="2014" name="Int. J. Syst. Evol. Microbiol.">
        <title>Complete genome of a new Firmicutes species belonging to the dominant human colonic microbiota ('Ruminococcus bicirculans') reveals two chromosomes and a selective capacity to utilize plant glucans.</title>
        <authorList>
            <consortium name="NISC Comparative Sequencing Program"/>
            <person name="Wegmann U."/>
            <person name="Louis P."/>
            <person name="Goesmann A."/>
            <person name="Henrissat B."/>
            <person name="Duncan S.H."/>
            <person name="Flint H.J."/>
        </authorList>
    </citation>
    <scope>NUCLEOTIDE SEQUENCE</scope>
    <source>
        <strain evidence="2">NBRC 108219</strain>
    </source>
</reference>